<sequence>MEISSITLSFPKTPHLVFPSLLLTPPSLTPLLFFQQIQQVL</sequence>
<dbReference type="Proteomes" id="UP001162972">
    <property type="component" value="Chromosome 5"/>
</dbReference>
<dbReference type="AlphaFoldDB" id="A0AAD6P297"/>
<protein>
    <submittedName>
        <fullName evidence="1">Uncharacterized protein</fullName>
    </submittedName>
</protein>
<organism evidence="1 2">
    <name type="scientific">Salix udensis</name>
    <dbReference type="NCBI Taxonomy" id="889485"/>
    <lineage>
        <taxon>Eukaryota</taxon>
        <taxon>Viridiplantae</taxon>
        <taxon>Streptophyta</taxon>
        <taxon>Embryophyta</taxon>
        <taxon>Tracheophyta</taxon>
        <taxon>Spermatophyta</taxon>
        <taxon>Magnoliopsida</taxon>
        <taxon>eudicotyledons</taxon>
        <taxon>Gunneridae</taxon>
        <taxon>Pentapetalae</taxon>
        <taxon>rosids</taxon>
        <taxon>fabids</taxon>
        <taxon>Malpighiales</taxon>
        <taxon>Salicaceae</taxon>
        <taxon>Saliceae</taxon>
        <taxon>Salix</taxon>
    </lineage>
</organism>
<accession>A0AAD6P297</accession>
<evidence type="ECO:0000313" key="1">
    <source>
        <dbReference type="EMBL" id="KAJ6413804.1"/>
    </source>
</evidence>
<name>A0AAD6P297_9ROSI</name>
<proteinExistence type="predicted"/>
<evidence type="ECO:0000313" key="2">
    <source>
        <dbReference type="Proteomes" id="UP001162972"/>
    </source>
</evidence>
<reference evidence="1 2" key="1">
    <citation type="journal article" date="2023" name="Int. J. Mol. Sci.">
        <title>De Novo Assembly and Annotation of 11 Diverse Shrub Willow (Salix) Genomes Reveals Novel Gene Organization in Sex-Linked Regions.</title>
        <authorList>
            <person name="Hyden B."/>
            <person name="Feng K."/>
            <person name="Yates T.B."/>
            <person name="Jawdy S."/>
            <person name="Cereghino C."/>
            <person name="Smart L.B."/>
            <person name="Muchero W."/>
        </authorList>
    </citation>
    <scope>NUCLEOTIDE SEQUENCE [LARGE SCALE GENOMIC DNA]</scope>
    <source>
        <tissue evidence="1">Shoot tip</tissue>
    </source>
</reference>
<comment type="caution">
    <text evidence="1">The sequence shown here is derived from an EMBL/GenBank/DDBJ whole genome shotgun (WGS) entry which is preliminary data.</text>
</comment>
<gene>
    <name evidence="1" type="ORF">OIU84_006580</name>
</gene>
<keyword evidence="2" id="KW-1185">Reference proteome</keyword>
<dbReference type="EMBL" id="JAPFFJ010000013">
    <property type="protein sequence ID" value="KAJ6413804.1"/>
    <property type="molecule type" value="Genomic_DNA"/>
</dbReference>